<evidence type="ECO:0000256" key="1">
    <source>
        <dbReference type="SAM" id="Phobius"/>
    </source>
</evidence>
<keyword evidence="1" id="KW-1133">Transmembrane helix</keyword>
<sequence length="641" mass="72773">MMTVPFEAGHTGLFMMTVPFEAGHTGLFMMTVPFEAGHTGLFMMTVPFEAVYRGLFMMTVPFEAGHTGLFMMTVPFEAVYRGLVMMTVPFEAVYRGLVIMLVPSEAVYTGLVMMTVLLRLPVRTPLSTLLSTRSRMKMWGTKEPNQHRFSHVTDYIIVYHVITFFSIDIEVEDGCNGSESISSLLVFVNGSTKHNEYRFFHWAGIDTFIYFSHQLVTVPPPVWINSAHLHGTKILGTLITEWDDGKKVWDQVLQSDSSVENFVDSLVAICCHFGFDGYLLNVENAVPLEHVSKLELFVKQIHRKLHDKIPHAEVIWYDSVTKEGKLEWQNELNHLNRPFFDNCDGIFLNYTWNEENLKTSLHNASTRHLDVFVGVDVFGRNCYGGGGFNSCEAVRLVRKYSLSVALFAPSWVHEYLGSSHFVHLEYAFWQKLWPYLYIHGPTELPFRTSFCQGYGEKLYYSGQVVSDTPWYNLSKQQYQPSVPSCLNDRFSETIVKARQEEGSTTCVKEEVLQLFTTGCVQHYSLDAFTGGGCLQISQPCSQDKFQRILICSFDCDGQIIVSVATKATSEGNPTLNVLLLTEESTGACSEWLLMGQKTGDSNDDKKRVFPLEPRQIKELKDHMEEELDVNKLPSVASGWKL</sequence>
<dbReference type="InterPro" id="IPR032979">
    <property type="entry name" value="ENGase"/>
</dbReference>
<proteinExistence type="predicted"/>
<name>A0A6L2PPW9_COPFO</name>
<dbReference type="Gene3D" id="2.60.120.260">
    <property type="entry name" value="Galactose-binding domain-like"/>
    <property type="match status" value="1"/>
</dbReference>
<dbReference type="InterPro" id="IPR017853">
    <property type="entry name" value="GH"/>
</dbReference>
<dbReference type="InterPro" id="IPR005201">
    <property type="entry name" value="TIM_ENGase"/>
</dbReference>
<dbReference type="Pfam" id="PF03644">
    <property type="entry name" value="Glyco_hydro_85"/>
    <property type="match status" value="1"/>
</dbReference>
<dbReference type="EMBL" id="BLKM01011852">
    <property type="protein sequence ID" value="GFG34623.1"/>
    <property type="molecule type" value="Genomic_DNA"/>
</dbReference>
<evidence type="ECO:0000259" key="2">
    <source>
        <dbReference type="Pfam" id="PF03644"/>
    </source>
</evidence>
<dbReference type="PANTHER" id="PTHR13246:SF1">
    <property type="entry name" value="CYTOSOLIC ENDO-BETA-N-ACETYLGLUCOSAMINIDASE"/>
    <property type="match status" value="1"/>
</dbReference>
<keyword evidence="1" id="KW-0472">Membrane</keyword>
<dbReference type="GO" id="GO:0033925">
    <property type="term" value="F:mannosyl-glycoprotein endo-beta-N-acetylglucosaminidase activity"/>
    <property type="evidence" value="ECO:0007669"/>
    <property type="project" value="UniProtKB-EC"/>
</dbReference>
<keyword evidence="4" id="KW-1185">Reference proteome</keyword>
<evidence type="ECO:0000313" key="4">
    <source>
        <dbReference type="Proteomes" id="UP000502823"/>
    </source>
</evidence>
<feature type="domain" description="Cytosolic endo-beta-N-acetylglucosaminidase TIM barrel" evidence="2">
    <location>
        <begin position="187"/>
        <end position="457"/>
    </location>
</feature>
<comment type="caution">
    <text evidence="3">The sequence shown here is derived from an EMBL/GenBank/DDBJ whole genome shotgun (WGS) entry which is preliminary data.</text>
</comment>
<feature type="transmembrane region" description="Helical" evidence="1">
    <location>
        <begin position="54"/>
        <end position="80"/>
    </location>
</feature>
<dbReference type="AlphaFoldDB" id="A0A6L2PPW9"/>
<dbReference type="SUPFAM" id="SSF51445">
    <property type="entry name" value="(Trans)glycosidases"/>
    <property type="match status" value="1"/>
</dbReference>
<reference evidence="4" key="1">
    <citation type="submission" date="2020-01" db="EMBL/GenBank/DDBJ databases">
        <title>Draft genome sequence of the Termite Coptotermes fromosanus.</title>
        <authorList>
            <person name="Itakura S."/>
            <person name="Yosikawa Y."/>
            <person name="Umezawa K."/>
        </authorList>
    </citation>
    <scope>NUCLEOTIDE SEQUENCE [LARGE SCALE GENOMIC DNA]</scope>
</reference>
<feature type="non-terminal residue" evidence="3">
    <location>
        <position position="641"/>
    </location>
</feature>
<gene>
    <name evidence="3" type="ORF">Cfor_07431</name>
</gene>
<organism evidence="3 4">
    <name type="scientific">Coptotermes formosanus</name>
    <name type="common">Formosan subterranean termite</name>
    <dbReference type="NCBI Taxonomy" id="36987"/>
    <lineage>
        <taxon>Eukaryota</taxon>
        <taxon>Metazoa</taxon>
        <taxon>Ecdysozoa</taxon>
        <taxon>Arthropoda</taxon>
        <taxon>Hexapoda</taxon>
        <taxon>Insecta</taxon>
        <taxon>Pterygota</taxon>
        <taxon>Neoptera</taxon>
        <taxon>Polyneoptera</taxon>
        <taxon>Dictyoptera</taxon>
        <taxon>Blattodea</taxon>
        <taxon>Blattoidea</taxon>
        <taxon>Termitoidae</taxon>
        <taxon>Rhinotermitidae</taxon>
        <taxon>Coptotermes</taxon>
    </lineage>
</organism>
<dbReference type="InParanoid" id="A0A6L2PPW9"/>
<dbReference type="Proteomes" id="UP000502823">
    <property type="component" value="Unassembled WGS sequence"/>
</dbReference>
<feature type="transmembrane region" description="Helical" evidence="1">
    <location>
        <begin position="12"/>
        <end position="34"/>
    </location>
</feature>
<accession>A0A6L2PPW9</accession>
<dbReference type="Gene3D" id="3.20.20.80">
    <property type="entry name" value="Glycosidases"/>
    <property type="match status" value="1"/>
</dbReference>
<dbReference type="PANTHER" id="PTHR13246">
    <property type="entry name" value="ENDO BETA N-ACETYLGLUCOSAMINIDASE"/>
    <property type="match status" value="1"/>
</dbReference>
<dbReference type="OrthoDB" id="284473at2759"/>
<dbReference type="CDD" id="cd06547">
    <property type="entry name" value="GH85_ENGase"/>
    <property type="match status" value="1"/>
</dbReference>
<dbReference type="GO" id="GO:0005829">
    <property type="term" value="C:cytosol"/>
    <property type="evidence" value="ECO:0007669"/>
    <property type="project" value="UniProtKB-SubCell"/>
</dbReference>
<feature type="transmembrane region" description="Helical" evidence="1">
    <location>
        <begin position="92"/>
        <end position="118"/>
    </location>
</feature>
<keyword evidence="1" id="KW-0812">Transmembrane</keyword>
<protein>
    <recommendedName>
        <fullName evidence="2">Cytosolic endo-beta-N-acetylglucosaminidase TIM barrel domain-containing protein</fullName>
    </recommendedName>
</protein>
<evidence type="ECO:0000313" key="3">
    <source>
        <dbReference type="EMBL" id="GFG34623.1"/>
    </source>
</evidence>